<reference evidence="9" key="1">
    <citation type="submission" date="2022-10" db="EMBL/GenBank/DDBJ databases">
        <title>The complete genomes of actinobacterial strains from the NBC collection.</title>
        <authorList>
            <person name="Joergensen T.S."/>
            <person name="Alvarez Arevalo M."/>
            <person name="Sterndorff E.B."/>
            <person name="Faurdal D."/>
            <person name="Vuksanovic O."/>
            <person name="Mourched A.-S."/>
            <person name="Charusanti P."/>
            <person name="Shaw S."/>
            <person name="Blin K."/>
            <person name="Weber T."/>
        </authorList>
    </citation>
    <scope>NUCLEOTIDE SEQUENCE</scope>
    <source>
        <strain evidence="9">NBC_00302</strain>
    </source>
</reference>
<evidence type="ECO:0000256" key="1">
    <source>
        <dbReference type="ARBA" id="ARBA00004651"/>
    </source>
</evidence>
<keyword evidence="6 8" id="KW-0472">Membrane</keyword>
<evidence type="ECO:0000256" key="2">
    <source>
        <dbReference type="ARBA" id="ARBA00022448"/>
    </source>
</evidence>
<dbReference type="RefSeq" id="WP_229894647.1">
    <property type="nucleotide sequence ID" value="NZ_CP108038.1"/>
</dbReference>
<organism evidence="9 10">
    <name type="scientific">Streptomyces bobili</name>
    <dbReference type="NCBI Taxonomy" id="67280"/>
    <lineage>
        <taxon>Bacteria</taxon>
        <taxon>Bacillati</taxon>
        <taxon>Actinomycetota</taxon>
        <taxon>Actinomycetes</taxon>
        <taxon>Kitasatosporales</taxon>
        <taxon>Streptomycetaceae</taxon>
        <taxon>Streptomyces</taxon>
    </lineage>
</organism>
<evidence type="ECO:0000256" key="3">
    <source>
        <dbReference type="ARBA" id="ARBA00022475"/>
    </source>
</evidence>
<dbReference type="InterPro" id="IPR036259">
    <property type="entry name" value="MFS_trans_sf"/>
</dbReference>
<dbReference type="Proteomes" id="UP001432071">
    <property type="component" value="Chromosome"/>
</dbReference>
<keyword evidence="3" id="KW-1003">Cell membrane</keyword>
<evidence type="ECO:0000313" key="10">
    <source>
        <dbReference type="Proteomes" id="UP001432071"/>
    </source>
</evidence>
<evidence type="ECO:0000313" key="9">
    <source>
        <dbReference type="EMBL" id="WUN88146.1"/>
    </source>
</evidence>
<protein>
    <recommendedName>
        <fullName evidence="11">MFS transporter</fullName>
    </recommendedName>
</protein>
<evidence type="ECO:0000256" key="7">
    <source>
        <dbReference type="ARBA" id="ARBA00023251"/>
    </source>
</evidence>
<evidence type="ECO:0000256" key="8">
    <source>
        <dbReference type="SAM" id="Phobius"/>
    </source>
</evidence>
<keyword evidence="7" id="KW-0046">Antibiotic resistance</keyword>
<dbReference type="PANTHER" id="PTHR42718">
    <property type="entry name" value="MAJOR FACILITATOR SUPERFAMILY MULTIDRUG TRANSPORTER MFSC"/>
    <property type="match status" value="1"/>
</dbReference>
<proteinExistence type="predicted"/>
<keyword evidence="5 8" id="KW-1133">Transmembrane helix</keyword>
<feature type="transmembrane region" description="Helical" evidence="8">
    <location>
        <begin position="123"/>
        <end position="145"/>
    </location>
</feature>
<sequence length="162" mass="16381">MEHLNAPVPAPASAAVPDPATGERRRRLFLLILGAIVVAWLAGQPMTLGAVSGVAHQDTGMASALLNTAQQVGGALGLAALSTISTSAADDRLPDAAANLYRAMGAKDFPLLAKAGEALTHGYTMAFVAAAVMFLAGLVVTFVAVNAGKQQHTEGAAPVHMG</sequence>
<dbReference type="SUPFAM" id="SSF103473">
    <property type="entry name" value="MFS general substrate transporter"/>
    <property type="match status" value="1"/>
</dbReference>
<keyword evidence="2" id="KW-0813">Transport</keyword>
<comment type="subcellular location">
    <subcellularLocation>
        <location evidence="1">Cell membrane</location>
        <topology evidence="1">Multi-pass membrane protein</topology>
    </subcellularLocation>
</comment>
<feature type="transmembrane region" description="Helical" evidence="8">
    <location>
        <begin position="28"/>
        <end position="51"/>
    </location>
</feature>
<keyword evidence="4 8" id="KW-0812">Transmembrane</keyword>
<gene>
    <name evidence="9" type="ORF">OHT53_19595</name>
</gene>
<dbReference type="EMBL" id="CP108038">
    <property type="protein sequence ID" value="WUN88146.1"/>
    <property type="molecule type" value="Genomic_DNA"/>
</dbReference>
<evidence type="ECO:0000256" key="4">
    <source>
        <dbReference type="ARBA" id="ARBA00022692"/>
    </source>
</evidence>
<accession>A0ABZ1R0B5</accession>
<name>A0ABZ1R0B5_9ACTN</name>
<evidence type="ECO:0008006" key="11">
    <source>
        <dbReference type="Google" id="ProtNLM"/>
    </source>
</evidence>
<keyword evidence="10" id="KW-1185">Reference proteome</keyword>
<dbReference type="GeneID" id="93763222"/>
<dbReference type="PANTHER" id="PTHR42718:SF46">
    <property type="entry name" value="BLR6921 PROTEIN"/>
    <property type="match status" value="1"/>
</dbReference>
<evidence type="ECO:0000256" key="5">
    <source>
        <dbReference type="ARBA" id="ARBA00022989"/>
    </source>
</evidence>
<evidence type="ECO:0000256" key="6">
    <source>
        <dbReference type="ARBA" id="ARBA00023136"/>
    </source>
</evidence>